<dbReference type="AlphaFoldDB" id="A0A6A0AL85"/>
<keyword evidence="2" id="KW-1185">Reference proteome</keyword>
<organism evidence="1 2">
    <name type="scientific">Haematococcus lacustris</name>
    <name type="common">Green alga</name>
    <name type="synonym">Haematococcus pluvialis</name>
    <dbReference type="NCBI Taxonomy" id="44745"/>
    <lineage>
        <taxon>Eukaryota</taxon>
        <taxon>Viridiplantae</taxon>
        <taxon>Chlorophyta</taxon>
        <taxon>core chlorophytes</taxon>
        <taxon>Chlorophyceae</taxon>
        <taxon>CS clade</taxon>
        <taxon>Chlamydomonadales</taxon>
        <taxon>Haematococcaceae</taxon>
        <taxon>Haematococcus</taxon>
    </lineage>
</organism>
<gene>
    <name evidence="1" type="ORF">HaLaN_32586</name>
</gene>
<dbReference type="Proteomes" id="UP000485058">
    <property type="component" value="Unassembled WGS sequence"/>
</dbReference>
<proteinExistence type="predicted"/>
<reference evidence="1 2" key="1">
    <citation type="submission" date="2020-02" db="EMBL/GenBank/DDBJ databases">
        <title>Draft genome sequence of Haematococcus lacustris strain NIES-144.</title>
        <authorList>
            <person name="Morimoto D."/>
            <person name="Nakagawa S."/>
            <person name="Yoshida T."/>
            <person name="Sawayama S."/>
        </authorList>
    </citation>
    <scope>NUCLEOTIDE SEQUENCE [LARGE SCALE GENOMIC DNA]</scope>
    <source>
        <strain evidence="1 2">NIES-144</strain>
    </source>
</reference>
<evidence type="ECO:0000313" key="1">
    <source>
        <dbReference type="EMBL" id="GFH33245.1"/>
    </source>
</evidence>
<name>A0A6A0AL85_HAELA</name>
<accession>A0A6A0AL85</accession>
<evidence type="ECO:0000313" key="2">
    <source>
        <dbReference type="Proteomes" id="UP000485058"/>
    </source>
</evidence>
<comment type="caution">
    <text evidence="1">The sequence shown here is derived from an EMBL/GenBank/DDBJ whole genome shotgun (WGS) entry which is preliminary data.</text>
</comment>
<dbReference type="EMBL" id="BLLF01008079">
    <property type="protein sequence ID" value="GFH33245.1"/>
    <property type="molecule type" value="Genomic_DNA"/>
</dbReference>
<protein>
    <submittedName>
        <fullName evidence="1">Uncharacterized protein</fullName>
    </submittedName>
</protein>
<sequence>MNFVGLSDSLANSQSLVDLCHNTAKSTWRLTGCSQQKTGPLITVTAALPSPGAPFTNPPFPNHNLDLTRTPILRRRQMSADKTQSSAARLLEVASNELAHLKSGRAVYVRRGGPAGIFFRGSRESAVKSISDQLLALDKGAATQAELPSAQQQNSRSLADSS</sequence>